<keyword evidence="2" id="KW-1185">Reference proteome</keyword>
<dbReference type="RefSeq" id="WP_066211731.1">
    <property type="nucleotide sequence ID" value="NZ_FNSN01000003.1"/>
</dbReference>
<accession>A0A1H4LS56</accession>
<sequence>MTKPKPLPEGLRARPFTVHESRDMGVSPGRLRAKDLETAGRLIRVPSGVLPDLRERSRVLTKATPTAWVSHQTAAVLSGLGLPSWLVDETQVHLSKPHGLPRVRREGVVGHRVRVFPGEVEELDGIPMSTPLRTWLDLAHALPLPYLIAMGDQLIRIPRERFEGRTDPYASPSDVAAIIRNHRKMKGVRKAGLALEQMRIGADSLPETFLRLAMLEAGLPEPELQIRVDPTDPWSPPADLGYREFRLAIQYEGAHHRSRFQQSRDSRRDEAFINAGWLYFKMNADDLAEGFVGAIERIKRGLRRAA</sequence>
<evidence type="ECO:0000313" key="1">
    <source>
        <dbReference type="EMBL" id="SEB73454.1"/>
    </source>
</evidence>
<proteinExistence type="predicted"/>
<organism evidence="1 2">
    <name type="scientific">Arthrobacter woluwensis</name>
    <dbReference type="NCBI Taxonomy" id="156980"/>
    <lineage>
        <taxon>Bacteria</taxon>
        <taxon>Bacillati</taxon>
        <taxon>Actinomycetota</taxon>
        <taxon>Actinomycetes</taxon>
        <taxon>Micrococcales</taxon>
        <taxon>Micrococcaceae</taxon>
        <taxon>Arthrobacter</taxon>
    </lineage>
</organism>
<gene>
    <name evidence="1" type="ORF">SAMN04489745_1103</name>
</gene>
<dbReference type="AlphaFoldDB" id="A0A1H4LS56"/>
<evidence type="ECO:0008006" key="3">
    <source>
        <dbReference type="Google" id="ProtNLM"/>
    </source>
</evidence>
<dbReference type="Proteomes" id="UP000182652">
    <property type="component" value="Unassembled WGS sequence"/>
</dbReference>
<protein>
    <recommendedName>
        <fullName evidence="3">DUF559 domain-containing protein</fullName>
    </recommendedName>
</protein>
<evidence type="ECO:0000313" key="2">
    <source>
        <dbReference type="Proteomes" id="UP000182652"/>
    </source>
</evidence>
<name>A0A1H4LS56_9MICC</name>
<dbReference type="STRING" id="156980.SAMN04489745_1103"/>
<dbReference type="EMBL" id="FNSN01000003">
    <property type="protein sequence ID" value="SEB73454.1"/>
    <property type="molecule type" value="Genomic_DNA"/>
</dbReference>
<reference evidence="1 2" key="1">
    <citation type="submission" date="2016-10" db="EMBL/GenBank/DDBJ databases">
        <authorList>
            <person name="de Groot N.N."/>
        </authorList>
    </citation>
    <scope>NUCLEOTIDE SEQUENCE [LARGE SCALE GENOMIC DNA]</scope>
    <source>
        <strain evidence="1 2">DSM 10495</strain>
    </source>
</reference>